<keyword evidence="1" id="KW-0175">Coiled coil</keyword>
<dbReference type="OrthoDB" id="10513683at2759"/>
<dbReference type="EMBL" id="CABFNQ020000741">
    <property type="protein sequence ID" value="CAH0031319.1"/>
    <property type="molecule type" value="Genomic_DNA"/>
</dbReference>
<evidence type="ECO:0000313" key="3">
    <source>
        <dbReference type="Proteomes" id="UP000696573"/>
    </source>
</evidence>
<name>A0A9N9YQ64_9HYPO</name>
<evidence type="ECO:0000313" key="2">
    <source>
        <dbReference type="EMBL" id="CAH0031319.1"/>
    </source>
</evidence>
<gene>
    <name evidence="2" type="ORF">CRHIZ90672A_00009811</name>
</gene>
<proteinExistence type="predicted"/>
<dbReference type="AlphaFoldDB" id="A0A9N9YQ64"/>
<keyword evidence="3" id="KW-1185">Reference proteome</keyword>
<sequence length="131" mass="15288">MDAHSMDDQDQIRDTRRKREVKIEELRLEKFMRKILVQRLSVIEDAVEATCDHNSTLAEIMGTVETTLKAYGQDFKGIPPCPTFGVTSLEAWLRVFMAEVFAKKDNIQDELRDITQQLTRLKKERDEEESK</sequence>
<comment type="caution">
    <text evidence="2">The sequence shown here is derived from an EMBL/GenBank/DDBJ whole genome shotgun (WGS) entry which is preliminary data.</text>
</comment>
<feature type="coiled-coil region" evidence="1">
    <location>
        <begin position="97"/>
        <end position="131"/>
    </location>
</feature>
<organism evidence="2 3">
    <name type="scientific">Clonostachys rhizophaga</name>
    <dbReference type="NCBI Taxonomy" id="160324"/>
    <lineage>
        <taxon>Eukaryota</taxon>
        <taxon>Fungi</taxon>
        <taxon>Dikarya</taxon>
        <taxon>Ascomycota</taxon>
        <taxon>Pezizomycotina</taxon>
        <taxon>Sordariomycetes</taxon>
        <taxon>Hypocreomycetidae</taxon>
        <taxon>Hypocreales</taxon>
        <taxon>Bionectriaceae</taxon>
        <taxon>Clonostachys</taxon>
    </lineage>
</organism>
<dbReference type="Proteomes" id="UP000696573">
    <property type="component" value="Unassembled WGS sequence"/>
</dbReference>
<evidence type="ECO:0000256" key="1">
    <source>
        <dbReference type="SAM" id="Coils"/>
    </source>
</evidence>
<protein>
    <submittedName>
        <fullName evidence="2">Uncharacterized protein</fullName>
    </submittedName>
</protein>
<accession>A0A9N9YQ64</accession>
<reference evidence="2" key="1">
    <citation type="submission" date="2021-10" db="EMBL/GenBank/DDBJ databases">
        <authorList>
            <person name="Piombo E."/>
        </authorList>
    </citation>
    <scope>NUCLEOTIDE SEQUENCE</scope>
</reference>